<gene>
    <name evidence="11" type="ORF">ANE_LOCUS24558</name>
</gene>
<evidence type="ECO:0000313" key="12">
    <source>
        <dbReference type="Proteomes" id="UP000489600"/>
    </source>
</evidence>
<evidence type="ECO:0000256" key="10">
    <source>
        <dbReference type="SAM" id="Phobius"/>
    </source>
</evidence>
<comment type="caution">
    <text evidence="11">The sequence shown here is derived from an EMBL/GenBank/DDBJ whole genome shotgun (WGS) entry which is preliminary data.</text>
</comment>
<protein>
    <recommendedName>
        <fullName evidence="13">Auxin efflux carrier component</fullName>
    </recommendedName>
</protein>
<keyword evidence="2" id="KW-0813">Transport</keyword>
<keyword evidence="12" id="KW-1185">Reference proteome</keyword>
<feature type="transmembrane region" description="Helical" evidence="10">
    <location>
        <begin position="147"/>
        <end position="168"/>
    </location>
</feature>
<dbReference type="GO" id="GO:0080162">
    <property type="term" value="P:endoplasmic reticulum to cytosol auxin transport"/>
    <property type="evidence" value="ECO:0007669"/>
    <property type="project" value="InterPro"/>
</dbReference>
<dbReference type="AlphaFoldDB" id="A0A565CKN2"/>
<dbReference type="OrthoDB" id="191139at2759"/>
<keyword evidence="6 10" id="KW-0472">Membrane</keyword>
<dbReference type="PANTHER" id="PTHR31651">
    <property type="match status" value="1"/>
</dbReference>
<keyword evidence="5 10" id="KW-1133">Transmembrane helix</keyword>
<dbReference type="PANTHER" id="PTHR31651:SF15">
    <property type="entry name" value="PROTEIN PIN-LIKES 5"/>
    <property type="match status" value="1"/>
</dbReference>
<feature type="transmembrane region" description="Helical" evidence="10">
    <location>
        <begin position="6"/>
        <end position="27"/>
    </location>
</feature>
<dbReference type="Proteomes" id="UP000489600">
    <property type="component" value="Unassembled WGS sequence"/>
</dbReference>
<feature type="transmembrane region" description="Helical" evidence="10">
    <location>
        <begin position="106"/>
        <end position="127"/>
    </location>
</feature>
<dbReference type="EMBL" id="CABITT030000008">
    <property type="protein sequence ID" value="VVB14114.1"/>
    <property type="molecule type" value="Genomic_DNA"/>
</dbReference>
<evidence type="ECO:0008006" key="13">
    <source>
        <dbReference type="Google" id="ProtNLM"/>
    </source>
</evidence>
<accession>A0A565CKN2</accession>
<reference evidence="11" key="1">
    <citation type="submission" date="2019-07" db="EMBL/GenBank/DDBJ databases">
        <authorList>
            <person name="Dittberner H."/>
        </authorList>
    </citation>
    <scope>NUCLEOTIDE SEQUENCE [LARGE SCALE GENOMIC DNA]</scope>
</reference>
<dbReference type="Pfam" id="PF03547">
    <property type="entry name" value="Mem_trans"/>
    <property type="match status" value="1"/>
</dbReference>
<keyword evidence="7" id="KW-0927">Auxin signaling pathway</keyword>
<evidence type="ECO:0000256" key="3">
    <source>
        <dbReference type="ARBA" id="ARBA00022692"/>
    </source>
</evidence>
<evidence type="ECO:0000313" key="11">
    <source>
        <dbReference type="EMBL" id="VVB14114.1"/>
    </source>
</evidence>
<comment type="similarity">
    <text evidence="9">Belongs to the auxin efflux carrier (TC 2.A.69.2) family.</text>
</comment>
<feature type="transmembrane region" description="Helical" evidence="10">
    <location>
        <begin position="47"/>
        <end position="66"/>
    </location>
</feature>
<evidence type="ECO:0000256" key="4">
    <source>
        <dbReference type="ARBA" id="ARBA00022824"/>
    </source>
</evidence>
<organism evidence="11 12">
    <name type="scientific">Arabis nemorensis</name>
    <dbReference type="NCBI Taxonomy" id="586526"/>
    <lineage>
        <taxon>Eukaryota</taxon>
        <taxon>Viridiplantae</taxon>
        <taxon>Streptophyta</taxon>
        <taxon>Embryophyta</taxon>
        <taxon>Tracheophyta</taxon>
        <taxon>Spermatophyta</taxon>
        <taxon>Magnoliopsida</taxon>
        <taxon>eudicotyledons</taxon>
        <taxon>Gunneridae</taxon>
        <taxon>Pentapetalae</taxon>
        <taxon>rosids</taxon>
        <taxon>malvids</taxon>
        <taxon>Brassicales</taxon>
        <taxon>Brassicaceae</taxon>
        <taxon>Arabideae</taxon>
        <taxon>Arabis</taxon>
    </lineage>
</organism>
<evidence type="ECO:0000256" key="1">
    <source>
        <dbReference type="ARBA" id="ARBA00004477"/>
    </source>
</evidence>
<evidence type="ECO:0000256" key="8">
    <source>
        <dbReference type="ARBA" id="ARBA00025100"/>
    </source>
</evidence>
<name>A0A565CKN2_9BRAS</name>
<evidence type="ECO:0000256" key="9">
    <source>
        <dbReference type="ARBA" id="ARBA00025752"/>
    </source>
</evidence>
<keyword evidence="4" id="KW-0256">Endoplasmic reticulum</keyword>
<dbReference type="InterPro" id="IPR004776">
    <property type="entry name" value="Mem_transp_PIN-like"/>
</dbReference>
<evidence type="ECO:0000256" key="6">
    <source>
        <dbReference type="ARBA" id="ARBA00023136"/>
    </source>
</evidence>
<evidence type="ECO:0000256" key="2">
    <source>
        <dbReference type="ARBA" id="ARBA00022448"/>
    </source>
</evidence>
<dbReference type="InterPro" id="IPR045033">
    <property type="entry name" value="PILS1/3/4/5/7"/>
</dbReference>
<evidence type="ECO:0000256" key="7">
    <source>
        <dbReference type="ARBA" id="ARBA00023294"/>
    </source>
</evidence>
<evidence type="ECO:0000256" key="5">
    <source>
        <dbReference type="ARBA" id="ARBA00022989"/>
    </source>
</evidence>
<feature type="transmembrane region" description="Helical" evidence="10">
    <location>
        <begin position="338"/>
        <end position="357"/>
    </location>
</feature>
<comment type="function">
    <text evidence="8">Involved in cellular auxin homeostasis by regulating auxin metabolism. Regulates intracellular auxin accumulation at the endoplasmic reticulum and thus auxin availability for nuclear auxin signaling.</text>
</comment>
<proteinExistence type="inferred from homology"/>
<sequence length="432" mass="47622">MGFWSLLEVASMPVIQVLIISLIGAFLATDRCKLFPVESRNSMNKVVYVLFAPALMFANLAQTVTLQDIISWWFMPVNMGLTFLIGGILGWIVVKIVKPPPYLEGLIVATCSSGNMGNLPIVLVPAICDEDKSPFGNRSVCRTIGLSYASFSMALGGFYIWTYTFRLIKGSAMKLKAMEDSESLVITSSNSDLEADHKTQLLGVPDDKKKIVVKEETGFWRKGVDFLHEILEELLAPPTVGAIIGFIFGAVKWLRNLIIGEDAPLRIIQGTAKLLGDGTIPCMTIILGGNLIQGLRSSAVKPVVVLGIVCVRYIFLPIIGIGIVKTAASFGFLPPDPLFQYVLMLQFTLPPAMNIAVQCRARRVLSAHALDILGRDTGPYCLVHNLPSLVSLENLQFCASTTRFYLYNYSDNEENRFRSPLFKGSYHSFDHN</sequence>
<feature type="transmembrane region" description="Helical" evidence="10">
    <location>
        <begin position="304"/>
        <end position="332"/>
    </location>
</feature>
<feature type="transmembrane region" description="Helical" evidence="10">
    <location>
        <begin position="72"/>
        <end position="94"/>
    </location>
</feature>
<comment type="subcellular location">
    <subcellularLocation>
        <location evidence="1">Endoplasmic reticulum membrane</location>
        <topology evidence="1">Multi-pass membrane protein</topology>
    </subcellularLocation>
</comment>
<dbReference type="GO" id="GO:0009734">
    <property type="term" value="P:auxin-activated signaling pathway"/>
    <property type="evidence" value="ECO:0007669"/>
    <property type="project" value="UniProtKB-KW"/>
</dbReference>
<dbReference type="GO" id="GO:0005789">
    <property type="term" value="C:endoplasmic reticulum membrane"/>
    <property type="evidence" value="ECO:0007669"/>
    <property type="project" value="UniProtKB-SubCell"/>
</dbReference>
<keyword evidence="3 10" id="KW-0812">Transmembrane</keyword>